<dbReference type="EMBL" id="JBJKTR010000008">
    <property type="protein sequence ID" value="KAL3361727.1"/>
    <property type="molecule type" value="Genomic_DNA"/>
</dbReference>
<organism evidence="1 2">
    <name type="scientific">Solanum stoloniferum</name>
    <dbReference type="NCBI Taxonomy" id="62892"/>
    <lineage>
        <taxon>Eukaryota</taxon>
        <taxon>Viridiplantae</taxon>
        <taxon>Streptophyta</taxon>
        <taxon>Embryophyta</taxon>
        <taxon>Tracheophyta</taxon>
        <taxon>Spermatophyta</taxon>
        <taxon>Magnoliopsida</taxon>
        <taxon>eudicotyledons</taxon>
        <taxon>Gunneridae</taxon>
        <taxon>Pentapetalae</taxon>
        <taxon>asterids</taxon>
        <taxon>lamiids</taxon>
        <taxon>Solanales</taxon>
        <taxon>Solanaceae</taxon>
        <taxon>Solanoideae</taxon>
        <taxon>Solaneae</taxon>
        <taxon>Solanum</taxon>
    </lineage>
</organism>
<sequence>SILKTVDKICRDYLWGRTTDKRKIALVSWDKVCTPKKCGGLSIKSSKQWNTASVGKLIWQLSRKKDILWLKWVHGIYMKTFGSIRSRQIVVGIGGRLTASKETWDTGSPMECTY</sequence>
<gene>
    <name evidence="1" type="ORF">AABB24_014546</name>
</gene>
<accession>A0ABD2U255</accession>
<dbReference type="AlphaFoldDB" id="A0ABD2U255"/>
<protein>
    <submittedName>
        <fullName evidence="1">Uncharacterized protein</fullName>
    </submittedName>
</protein>
<name>A0ABD2U255_9SOLN</name>
<reference evidence="1 2" key="1">
    <citation type="submission" date="2024-05" db="EMBL/GenBank/DDBJ databases">
        <title>De novo assembly of an allotetraploid wild potato.</title>
        <authorList>
            <person name="Hosaka A.J."/>
        </authorList>
    </citation>
    <scope>NUCLEOTIDE SEQUENCE [LARGE SCALE GENOMIC DNA]</scope>
    <source>
        <tissue evidence="1">Young leaves</tissue>
    </source>
</reference>
<dbReference type="PANTHER" id="PTHR33116">
    <property type="entry name" value="REVERSE TRANSCRIPTASE ZINC-BINDING DOMAIN-CONTAINING PROTEIN-RELATED-RELATED"/>
    <property type="match status" value="1"/>
</dbReference>
<proteinExistence type="predicted"/>
<feature type="non-terminal residue" evidence="1">
    <location>
        <position position="1"/>
    </location>
</feature>
<evidence type="ECO:0000313" key="1">
    <source>
        <dbReference type="EMBL" id="KAL3361727.1"/>
    </source>
</evidence>
<evidence type="ECO:0000313" key="2">
    <source>
        <dbReference type="Proteomes" id="UP001627284"/>
    </source>
</evidence>
<comment type="caution">
    <text evidence="1">The sequence shown here is derived from an EMBL/GenBank/DDBJ whole genome shotgun (WGS) entry which is preliminary data.</text>
</comment>
<dbReference type="PANTHER" id="PTHR33116:SF84">
    <property type="entry name" value="RNA-DIRECTED DNA POLYMERASE"/>
    <property type="match status" value="1"/>
</dbReference>
<dbReference type="Proteomes" id="UP001627284">
    <property type="component" value="Unassembled WGS sequence"/>
</dbReference>
<keyword evidence="2" id="KW-1185">Reference proteome</keyword>